<organism evidence="10 11">
    <name type="scientific">Persicimonas caeni</name>
    <dbReference type="NCBI Taxonomy" id="2292766"/>
    <lineage>
        <taxon>Bacteria</taxon>
        <taxon>Deltaproteobacteria</taxon>
        <taxon>Bradymonadales</taxon>
        <taxon>Bradymonadaceae</taxon>
        <taxon>Persicimonas</taxon>
    </lineage>
</organism>
<dbReference type="InterPro" id="IPR036909">
    <property type="entry name" value="Cyt_c-like_dom_sf"/>
</dbReference>
<dbReference type="RefSeq" id="WP_141195855.1">
    <property type="nucleotide sequence ID" value="NZ_CP041186.1"/>
</dbReference>
<evidence type="ECO:0000313" key="10">
    <source>
        <dbReference type="EMBL" id="QDG49356.1"/>
    </source>
</evidence>
<feature type="chain" id="PRO_5030106041" evidence="8">
    <location>
        <begin position="25"/>
        <end position="719"/>
    </location>
</feature>
<gene>
    <name evidence="10" type="ORF">FIV42_00975</name>
</gene>
<keyword evidence="1" id="KW-0813">Transport</keyword>
<dbReference type="AlphaFoldDB" id="A0A4Y6PM15"/>
<dbReference type="GO" id="GO:0020037">
    <property type="term" value="F:heme binding"/>
    <property type="evidence" value="ECO:0007669"/>
    <property type="project" value="InterPro"/>
</dbReference>
<evidence type="ECO:0000313" key="11">
    <source>
        <dbReference type="Proteomes" id="UP000315995"/>
    </source>
</evidence>
<dbReference type="OrthoDB" id="280897at2"/>
<name>A0A4Y6PM15_PERCE</name>
<accession>A0A4Y6PM15</accession>
<evidence type="ECO:0000256" key="1">
    <source>
        <dbReference type="ARBA" id="ARBA00022448"/>
    </source>
</evidence>
<evidence type="ECO:0000256" key="6">
    <source>
        <dbReference type="PROSITE-ProRule" id="PRU00433"/>
    </source>
</evidence>
<evidence type="ECO:0000256" key="8">
    <source>
        <dbReference type="SAM" id="SignalP"/>
    </source>
</evidence>
<evidence type="ECO:0000256" key="7">
    <source>
        <dbReference type="SAM" id="MobiDB-lite"/>
    </source>
</evidence>
<dbReference type="Pfam" id="PF13442">
    <property type="entry name" value="Cytochrome_CBB3"/>
    <property type="match status" value="1"/>
</dbReference>
<protein>
    <submittedName>
        <fullName evidence="10">Cytochrome c</fullName>
    </submittedName>
</protein>
<dbReference type="Gene3D" id="1.10.760.10">
    <property type="entry name" value="Cytochrome c-like domain"/>
    <property type="match status" value="1"/>
</dbReference>
<feature type="signal peptide" evidence="8">
    <location>
        <begin position="1"/>
        <end position="24"/>
    </location>
</feature>
<dbReference type="PANTHER" id="PTHR37823:SF1">
    <property type="entry name" value="CYTOCHROME C-553-LIKE"/>
    <property type="match status" value="1"/>
</dbReference>
<sequence>MRSSSTFLLLTLAALLTACNPSGADQTRAEQDSLGFPWDSSENGKEDVFGRSLVGVPDPYVPASELLDNPVDAEAELKTNMRRRREVAWQSAFKVLEPVPLLGLQDQIEALPECPAEVSTRDIDRCARQDDADACAAFAPKDVDGLCAWDEATSTCQPTCDHLTLPDGQEIPKIPRWATWYGVEDINRIFKHAYAQLTDEERLARAPLSDVQIGDAFHYNHTAVERSSRWPLRRYTDAVLDLYGCEIERFEGESEEDWQQRCAEARQSKFSGSSAAGGGIARMVYSPAMVLHMMRNYPEILACRDDKLADTWCAEGDDCVDPPENFSTCFANEFPADAGDPWEGLDPEEAGHLVGLPSAGGTVLIKATWSRVGFGFELPAYDTDAEALERRIGPGQNALWDEEGDRTYESPQDPTELAFPGPNDIYTIRTSSGGVYRLTGLHIMTKELRHWQWITLWWSDTPDSDFGADRPDSFGELDPVWSNYKMCVVVDYTEADADVLARFEDLPSLQAALAATNPEPGAPTWCSNPYIEHAEGNARTNCIGCHQHAGSRYKEALGDEPQPFDVDEIIAHESADMNEANRYPANGRLRRRTHFAADYSWAFSRLDDLTELVRTEVEYQGARDEEWARRNDILHGEGSPTRGEEVFRNATAEESCTDCHGAEGEGGFGPALAQRFAQKTDWQLLHTIIEGRGNMPAWGERLSDEELTDLFTYLRANFE</sequence>
<keyword evidence="5 6" id="KW-0408">Iron</keyword>
<keyword evidence="3 6" id="KW-0479">Metal-binding</keyword>
<feature type="domain" description="Cytochrome c" evidence="9">
    <location>
        <begin position="638"/>
        <end position="718"/>
    </location>
</feature>
<dbReference type="InterPro" id="IPR008168">
    <property type="entry name" value="Cyt_C_IC"/>
</dbReference>
<dbReference type="InterPro" id="IPR009056">
    <property type="entry name" value="Cyt_c-like_dom"/>
</dbReference>
<proteinExistence type="predicted"/>
<evidence type="ECO:0000256" key="3">
    <source>
        <dbReference type="ARBA" id="ARBA00022723"/>
    </source>
</evidence>
<dbReference type="Proteomes" id="UP000315995">
    <property type="component" value="Chromosome"/>
</dbReference>
<dbReference type="GO" id="GO:0005506">
    <property type="term" value="F:iron ion binding"/>
    <property type="evidence" value="ECO:0007669"/>
    <property type="project" value="InterPro"/>
</dbReference>
<dbReference type="PROSITE" id="PS51007">
    <property type="entry name" value="CYTC"/>
    <property type="match status" value="1"/>
</dbReference>
<accession>A0A5B8XZH1</accession>
<reference evidence="10 11" key="1">
    <citation type="submission" date="2019-06" db="EMBL/GenBank/DDBJ databases">
        <title>Persicimonas caeni gen. nov., sp. nov., a predatory bacterium isolated from solar saltern.</title>
        <authorList>
            <person name="Wang S."/>
        </authorList>
    </citation>
    <scope>NUCLEOTIDE SEQUENCE [LARGE SCALE GENOMIC DNA]</scope>
    <source>
        <strain evidence="10 11">YN101</strain>
    </source>
</reference>
<dbReference type="GO" id="GO:0009055">
    <property type="term" value="F:electron transfer activity"/>
    <property type="evidence" value="ECO:0007669"/>
    <property type="project" value="InterPro"/>
</dbReference>
<dbReference type="InterPro" id="IPR051811">
    <property type="entry name" value="Cytochrome_c550/c551-like"/>
</dbReference>
<keyword evidence="4" id="KW-0249">Electron transport</keyword>
<evidence type="ECO:0000256" key="4">
    <source>
        <dbReference type="ARBA" id="ARBA00022982"/>
    </source>
</evidence>
<feature type="region of interest" description="Disordered" evidence="7">
    <location>
        <begin position="23"/>
        <end position="42"/>
    </location>
</feature>
<keyword evidence="11" id="KW-1185">Reference proteome</keyword>
<dbReference type="PRINTS" id="PR00605">
    <property type="entry name" value="CYTCHROMECIC"/>
</dbReference>
<dbReference type="EMBL" id="CP041186">
    <property type="protein sequence ID" value="QDG49356.1"/>
    <property type="molecule type" value="Genomic_DNA"/>
</dbReference>
<keyword evidence="8" id="KW-0732">Signal</keyword>
<dbReference type="SUPFAM" id="SSF46626">
    <property type="entry name" value="Cytochrome c"/>
    <property type="match status" value="1"/>
</dbReference>
<evidence type="ECO:0000256" key="5">
    <source>
        <dbReference type="ARBA" id="ARBA00023004"/>
    </source>
</evidence>
<evidence type="ECO:0000259" key="9">
    <source>
        <dbReference type="PROSITE" id="PS51007"/>
    </source>
</evidence>
<evidence type="ECO:0000256" key="2">
    <source>
        <dbReference type="ARBA" id="ARBA00022617"/>
    </source>
</evidence>
<dbReference type="PANTHER" id="PTHR37823">
    <property type="entry name" value="CYTOCHROME C-553-LIKE"/>
    <property type="match status" value="1"/>
</dbReference>
<dbReference type="PROSITE" id="PS51257">
    <property type="entry name" value="PROKAR_LIPOPROTEIN"/>
    <property type="match status" value="1"/>
</dbReference>
<keyword evidence="2 6" id="KW-0349">Heme</keyword>